<dbReference type="EMBL" id="JAYMRW010000028">
    <property type="protein sequence ID" value="MEM5452995.1"/>
    <property type="molecule type" value="Genomic_DNA"/>
</dbReference>
<evidence type="ECO:0000313" key="2">
    <source>
        <dbReference type="Proteomes" id="UP001390669"/>
    </source>
</evidence>
<proteinExistence type="predicted"/>
<reference evidence="1 2" key="1">
    <citation type="submission" date="2024-01" db="EMBL/GenBank/DDBJ databases">
        <title>The diversity of rhizobia nodulating Mimosa spp. in eleven states of Brazil covering several biomes is determined by host plant, location, and edaphic factors.</title>
        <authorList>
            <person name="Rouws L."/>
            <person name="Barauna A."/>
            <person name="Beukes C."/>
            <person name="De Faria S.M."/>
            <person name="Gross E."/>
            <person name="Dos Reis Junior F.B."/>
            <person name="Simon M."/>
            <person name="Maluk M."/>
            <person name="Odee D.W."/>
            <person name="Kenicer G."/>
            <person name="Young J.P.W."/>
            <person name="Reis V.M."/>
            <person name="Zilli J."/>
            <person name="James E.K."/>
        </authorList>
    </citation>
    <scope>NUCLEOTIDE SEQUENCE [LARGE SCALE GENOMIC DNA]</scope>
    <source>
        <strain evidence="1 2">JPY164</strain>
    </source>
</reference>
<comment type="caution">
    <text evidence="1">The sequence shown here is derived from an EMBL/GenBank/DDBJ whole genome shotgun (WGS) entry which is preliminary data.</text>
</comment>
<protein>
    <submittedName>
        <fullName evidence="1">Uncharacterized protein</fullName>
    </submittedName>
</protein>
<organism evidence="1 2">
    <name type="scientific">Paraburkholderia guartelaensis</name>
    <dbReference type="NCBI Taxonomy" id="2546446"/>
    <lineage>
        <taxon>Bacteria</taxon>
        <taxon>Pseudomonadati</taxon>
        <taxon>Pseudomonadota</taxon>
        <taxon>Betaproteobacteria</taxon>
        <taxon>Burkholderiales</taxon>
        <taxon>Burkholderiaceae</taxon>
        <taxon>Paraburkholderia</taxon>
    </lineage>
</organism>
<sequence>MRAIDYVVAGPGIKSFTSTAILIISLRLHGDRNDAGSADFVLRVFVVVVHFGTDDIRGVFRHHEGLDLVVVDPRLHHIAASES</sequence>
<dbReference type="Proteomes" id="UP001390669">
    <property type="component" value="Unassembled WGS sequence"/>
</dbReference>
<gene>
    <name evidence="1" type="ORF">VSR33_36935</name>
</gene>
<dbReference type="RefSeq" id="WP_406954326.1">
    <property type="nucleotide sequence ID" value="NZ_JAYMRW010000028.1"/>
</dbReference>
<keyword evidence="2" id="KW-1185">Reference proteome</keyword>
<evidence type="ECO:0000313" key="1">
    <source>
        <dbReference type="EMBL" id="MEM5452995.1"/>
    </source>
</evidence>
<name>A0ABU9SPV0_9BURK</name>
<accession>A0ABU9SPV0</accession>